<proteinExistence type="predicted"/>
<sequence>MKFASSCIESVQALQQTANDQRWDVFFDTSLTSEIRTRKAGDISPRTKPPFIERHLKLAFGGWDA</sequence>
<reference evidence="2" key="2">
    <citation type="submission" date="2015-01" db="EMBL/GenBank/DDBJ databases">
        <title>Evolutionary Origins and Diversification of the Mycorrhizal Mutualists.</title>
        <authorList>
            <consortium name="DOE Joint Genome Institute"/>
            <consortium name="Mycorrhizal Genomics Consortium"/>
            <person name="Kohler A."/>
            <person name="Kuo A."/>
            <person name="Nagy L.G."/>
            <person name="Floudas D."/>
            <person name="Copeland A."/>
            <person name="Barry K.W."/>
            <person name="Cichocki N."/>
            <person name="Veneault-Fourrey C."/>
            <person name="LaButti K."/>
            <person name="Lindquist E.A."/>
            <person name="Lipzen A."/>
            <person name="Lundell T."/>
            <person name="Morin E."/>
            <person name="Murat C."/>
            <person name="Riley R."/>
            <person name="Ohm R."/>
            <person name="Sun H."/>
            <person name="Tunlid A."/>
            <person name="Henrissat B."/>
            <person name="Grigoriev I.V."/>
            <person name="Hibbett D.S."/>
            <person name="Martin F."/>
        </authorList>
    </citation>
    <scope>NUCLEOTIDE SEQUENCE [LARGE SCALE GENOMIC DNA]</scope>
    <source>
        <strain evidence="2">LaAM-08-1</strain>
    </source>
</reference>
<dbReference type="Proteomes" id="UP000054477">
    <property type="component" value="Unassembled WGS sequence"/>
</dbReference>
<evidence type="ECO:0000313" key="2">
    <source>
        <dbReference type="Proteomes" id="UP000054477"/>
    </source>
</evidence>
<protein>
    <submittedName>
        <fullName evidence="1">Uncharacterized protein</fullName>
    </submittedName>
</protein>
<reference evidence="1 2" key="1">
    <citation type="submission" date="2014-04" db="EMBL/GenBank/DDBJ databases">
        <authorList>
            <consortium name="DOE Joint Genome Institute"/>
            <person name="Kuo A."/>
            <person name="Kohler A."/>
            <person name="Nagy L.G."/>
            <person name="Floudas D."/>
            <person name="Copeland A."/>
            <person name="Barry K.W."/>
            <person name="Cichocki N."/>
            <person name="Veneault-Fourrey C."/>
            <person name="LaButti K."/>
            <person name="Lindquist E.A."/>
            <person name="Lipzen A."/>
            <person name="Lundell T."/>
            <person name="Morin E."/>
            <person name="Murat C."/>
            <person name="Sun H."/>
            <person name="Tunlid A."/>
            <person name="Henrissat B."/>
            <person name="Grigoriev I.V."/>
            <person name="Hibbett D.S."/>
            <person name="Martin F."/>
            <person name="Nordberg H.P."/>
            <person name="Cantor M.N."/>
            <person name="Hua S.X."/>
        </authorList>
    </citation>
    <scope>NUCLEOTIDE SEQUENCE [LARGE SCALE GENOMIC DNA]</scope>
    <source>
        <strain evidence="1 2">LaAM-08-1</strain>
    </source>
</reference>
<dbReference type="HOGENOM" id="CLU_2850040_0_0_1"/>
<name>A0A0C9XHD6_9AGAR</name>
<evidence type="ECO:0000313" key="1">
    <source>
        <dbReference type="EMBL" id="KIJ97071.1"/>
    </source>
</evidence>
<accession>A0A0C9XHD6</accession>
<organism evidence="1 2">
    <name type="scientific">Laccaria amethystina LaAM-08-1</name>
    <dbReference type="NCBI Taxonomy" id="1095629"/>
    <lineage>
        <taxon>Eukaryota</taxon>
        <taxon>Fungi</taxon>
        <taxon>Dikarya</taxon>
        <taxon>Basidiomycota</taxon>
        <taxon>Agaricomycotina</taxon>
        <taxon>Agaricomycetes</taxon>
        <taxon>Agaricomycetidae</taxon>
        <taxon>Agaricales</taxon>
        <taxon>Agaricineae</taxon>
        <taxon>Hydnangiaceae</taxon>
        <taxon>Laccaria</taxon>
    </lineage>
</organism>
<keyword evidence="2" id="KW-1185">Reference proteome</keyword>
<dbReference type="AlphaFoldDB" id="A0A0C9XHD6"/>
<dbReference type="EMBL" id="KN838702">
    <property type="protein sequence ID" value="KIJ97071.1"/>
    <property type="molecule type" value="Genomic_DNA"/>
</dbReference>
<gene>
    <name evidence="1" type="ORF">K443DRAFT_259618</name>
</gene>